<name>A0A7X1XWN9_9PSED</name>
<gene>
    <name evidence="2" type="ORF">GHO29_05530</name>
</gene>
<sequence>MTELNFEFSSRDDLPDALFSMLNSPCTPKLSIEAVESIGLGAILGYPKQSSGHGYSSPYLIILPPVKTFELFAWLKTYAPETFPLSQFGRVVSRADFDYVKKTADQGRFFWSRPDRWPSVILGEMLAQSDGDISVASIPLSRATATYSFSVARASIAHKDDFVTQECINRLEWLSSDRRFVDRLIHIKSLQPIWSRVSIPWDDNAGAEQLLQAYQPDNKDLFGTGPSLTDYMGLLSDSAEKRVVAFRRFSKDWSIRLVGSRDHNDHAELEIALAAFLVGRGTSHVFLLKDIVKRNPSIYVWFGLIAALCGPTSWDPAWARAVKNIEKSLKSSFSWEEISSCDISWAEYQWLDSLDNERAFQELPKLLPKVLSMEIIPGVVCQFRLKSAGTIRDADLNGAVVEVPVSTVETEMLYKFVSEFMKVADKSKLNLGSTVFQSAEDTPPKTKRSNSKGGRK</sequence>
<accession>A0A7X1XWN9</accession>
<feature type="region of interest" description="Disordered" evidence="1">
    <location>
        <begin position="435"/>
        <end position="456"/>
    </location>
</feature>
<comment type="caution">
    <text evidence="2">The sequence shown here is derived from an EMBL/GenBank/DDBJ whole genome shotgun (WGS) entry which is preliminary data.</text>
</comment>
<dbReference type="RefSeq" id="WP_153377837.1">
    <property type="nucleotide sequence ID" value="NZ_WIVW01000003.1"/>
</dbReference>
<evidence type="ECO:0000256" key="1">
    <source>
        <dbReference type="SAM" id="MobiDB-lite"/>
    </source>
</evidence>
<protein>
    <submittedName>
        <fullName evidence="2">Uncharacterized protein</fullName>
    </submittedName>
</protein>
<evidence type="ECO:0000313" key="3">
    <source>
        <dbReference type="Proteomes" id="UP000437970"/>
    </source>
</evidence>
<dbReference type="EMBL" id="WIVW01000003">
    <property type="protein sequence ID" value="MQU25943.1"/>
    <property type="molecule type" value="Genomic_DNA"/>
</dbReference>
<proteinExistence type="predicted"/>
<organism evidence="2 3">
    <name type="scientific">Pseudomonas helleri</name>
    <dbReference type="NCBI Taxonomy" id="1608996"/>
    <lineage>
        <taxon>Bacteria</taxon>
        <taxon>Pseudomonadati</taxon>
        <taxon>Pseudomonadota</taxon>
        <taxon>Gammaproteobacteria</taxon>
        <taxon>Pseudomonadales</taxon>
        <taxon>Pseudomonadaceae</taxon>
        <taxon>Pseudomonas</taxon>
    </lineage>
</organism>
<feature type="compositionally biased region" description="Basic residues" evidence="1">
    <location>
        <begin position="445"/>
        <end position="456"/>
    </location>
</feature>
<reference evidence="2 3" key="1">
    <citation type="submission" date="2019-10" db="EMBL/GenBank/DDBJ databases">
        <title>Evaluation of single-gene subtyping targets for Pseudomonas.</title>
        <authorList>
            <person name="Reichler S.J."/>
            <person name="Orsi R.H."/>
            <person name="Wiedmann M."/>
            <person name="Martin N.H."/>
            <person name="Murphy S.I."/>
        </authorList>
    </citation>
    <scope>NUCLEOTIDE SEQUENCE [LARGE SCALE GENOMIC DNA]</scope>
    <source>
        <strain evidence="2 3">FSL R10-1984</strain>
    </source>
</reference>
<evidence type="ECO:0000313" key="2">
    <source>
        <dbReference type="EMBL" id="MQU25943.1"/>
    </source>
</evidence>
<dbReference type="Proteomes" id="UP000437970">
    <property type="component" value="Unassembled WGS sequence"/>
</dbReference>
<dbReference type="AlphaFoldDB" id="A0A7X1XWN9"/>